<sequence>MTNNTPAMEYVQFGKTGLRVSKICVGCMSFGTPKWMPWVLEEKESLELIGKAYAAGINFFDTANIYSGGISERILGKAIKQFNMPRGRIVVATKAFCGVRPEDEAYSTMFPYEDPKYINQCGLSRKHLFDAVDESLKRLDLDYIDLYQIHRADPYTPWEETMEALHDLVKSGKVRYIGASSMKTFEFQKANAIAEKNGWTKFVSMQNLYNLMCREDEREMVPYCVDQGIAMIPWSPLAAGLLTGKNRSTTRENLSKAMMARVSKTAHPEDDDNVVDAVVQIAEKRGITPAKVALAWAYSKPYVTAPIIGFTKEKYLTEAIEALAIKLTDEEIQALESVYAPRFAVY</sequence>
<dbReference type="CDD" id="cd19079">
    <property type="entry name" value="AKR_EcYajO-like"/>
    <property type="match status" value="1"/>
</dbReference>
<dbReference type="InterPro" id="IPR020471">
    <property type="entry name" value="AKR"/>
</dbReference>
<evidence type="ECO:0000259" key="2">
    <source>
        <dbReference type="Pfam" id="PF00248"/>
    </source>
</evidence>
<accession>A0A1X2HZZ8</accession>
<proteinExistence type="predicted"/>
<dbReference type="SUPFAM" id="SSF51430">
    <property type="entry name" value="NAD(P)-linked oxidoreductase"/>
    <property type="match status" value="1"/>
</dbReference>
<protein>
    <submittedName>
        <fullName evidence="3">NADP-dependent oxidoreductase domain-containing protein</fullName>
    </submittedName>
</protein>
<dbReference type="Pfam" id="PF00248">
    <property type="entry name" value="Aldo_ket_red"/>
    <property type="match status" value="1"/>
</dbReference>
<gene>
    <name evidence="3" type="ORF">BCR42DRAFT_484879</name>
</gene>
<dbReference type="AlphaFoldDB" id="A0A1X2HZZ8"/>
<keyword evidence="1" id="KW-0560">Oxidoreductase</keyword>
<evidence type="ECO:0000313" key="3">
    <source>
        <dbReference type="EMBL" id="ORZ06259.1"/>
    </source>
</evidence>
<dbReference type="STRING" id="90262.A0A1X2HZZ8"/>
<dbReference type="PRINTS" id="PR00069">
    <property type="entry name" value="ALDKETRDTASE"/>
</dbReference>
<dbReference type="PANTHER" id="PTHR43364">
    <property type="entry name" value="NADH-SPECIFIC METHYLGLYOXAL REDUCTASE-RELATED"/>
    <property type="match status" value="1"/>
</dbReference>
<dbReference type="GO" id="GO:0016491">
    <property type="term" value="F:oxidoreductase activity"/>
    <property type="evidence" value="ECO:0007669"/>
    <property type="project" value="UniProtKB-KW"/>
</dbReference>
<name>A0A1X2HZZ8_9FUNG</name>
<dbReference type="GO" id="GO:0005829">
    <property type="term" value="C:cytosol"/>
    <property type="evidence" value="ECO:0007669"/>
    <property type="project" value="UniProtKB-ARBA"/>
</dbReference>
<dbReference type="EMBL" id="MCGE01000040">
    <property type="protein sequence ID" value="ORZ06259.1"/>
    <property type="molecule type" value="Genomic_DNA"/>
</dbReference>
<dbReference type="Proteomes" id="UP000193560">
    <property type="component" value="Unassembled WGS sequence"/>
</dbReference>
<keyword evidence="4" id="KW-1185">Reference proteome</keyword>
<comment type="caution">
    <text evidence="3">The sequence shown here is derived from an EMBL/GenBank/DDBJ whole genome shotgun (WGS) entry which is preliminary data.</text>
</comment>
<dbReference type="FunFam" id="3.20.20.100:FF:000004">
    <property type="entry name" value="Oxidoreductase, aldo/keto reductase"/>
    <property type="match status" value="1"/>
</dbReference>
<organism evidence="3 4">
    <name type="scientific">Absidia repens</name>
    <dbReference type="NCBI Taxonomy" id="90262"/>
    <lineage>
        <taxon>Eukaryota</taxon>
        <taxon>Fungi</taxon>
        <taxon>Fungi incertae sedis</taxon>
        <taxon>Mucoromycota</taxon>
        <taxon>Mucoromycotina</taxon>
        <taxon>Mucoromycetes</taxon>
        <taxon>Mucorales</taxon>
        <taxon>Cunninghamellaceae</taxon>
        <taxon>Absidia</taxon>
    </lineage>
</organism>
<dbReference type="InterPro" id="IPR050523">
    <property type="entry name" value="AKR_Detox_Biosynth"/>
</dbReference>
<dbReference type="PANTHER" id="PTHR43364:SF4">
    <property type="entry name" value="NAD(P)-LINKED OXIDOREDUCTASE SUPERFAMILY PROTEIN"/>
    <property type="match status" value="1"/>
</dbReference>
<dbReference type="InterPro" id="IPR036812">
    <property type="entry name" value="NAD(P)_OxRdtase_dom_sf"/>
</dbReference>
<dbReference type="OrthoDB" id="37537at2759"/>
<evidence type="ECO:0000313" key="4">
    <source>
        <dbReference type="Proteomes" id="UP000193560"/>
    </source>
</evidence>
<feature type="domain" description="NADP-dependent oxidoreductase" evidence="2">
    <location>
        <begin position="22"/>
        <end position="339"/>
    </location>
</feature>
<dbReference type="InterPro" id="IPR023210">
    <property type="entry name" value="NADP_OxRdtase_dom"/>
</dbReference>
<evidence type="ECO:0000256" key="1">
    <source>
        <dbReference type="ARBA" id="ARBA00023002"/>
    </source>
</evidence>
<dbReference type="Gene3D" id="3.20.20.100">
    <property type="entry name" value="NADP-dependent oxidoreductase domain"/>
    <property type="match status" value="1"/>
</dbReference>
<reference evidence="3 4" key="1">
    <citation type="submission" date="2016-07" db="EMBL/GenBank/DDBJ databases">
        <title>Pervasive Adenine N6-methylation of Active Genes in Fungi.</title>
        <authorList>
            <consortium name="DOE Joint Genome Institute"/>
            <person name="Mondo S.J."/>
            <person name="Dannebaum R.O."/>
            <person name="Kuo R.C."/>
            <person name="Labutti K."/>
            <person name="Haridas S."/>
            <person name="Kuo A."/>
            <person name="Salamov A."/>
            <person name="Ahrendt S.R."/>
            <person name="Lipzen A."/>
            <person name="Sullivan W."/>
            <person name="Andreopoulos W.B."/>
            <person name="Clum A."/>
            <person name="Lindquist E."/>
            <person name="Daum C."/>
            <person name="Ramamoorthy G.K."/>
            <person name="Gryganskyi A."/>
            <person name="Culley D."/>
            <person name="Magnuson J.K."/>
            <person name="James T.Y."/>
            <person name="O'Malley M.A."/>
            <person name="Stajich J.E."/>
            <person name="Spatafora J.W."/>
            <person name="Visel A."/>
            <person name="Grigoriev I.V."/>
        </authorList>
    </citation>
    <scope>NUCLEOTIDE SEQUENCE [LARGE SCALE GENOMIC DNA]</scope>
    <source>
        <strain evidence="3 4">NRRL 1336</strain>
    </source>
</reference>